<dbReference type="PANTHER" id="PTHR34823:SF1">
    <property type="entry name" value="CHITIN-BINDING TYPE-4 DOMAIN-CONTAINING PROTEIN"/>
    <property type="match status" value="1"/>
</dbReference>
<dbReference type="PROSITE" id="PS51318">
    <property type="entry name" value="TAT"/>
    <property type="match status" value="1"/>
</dbReference>
<dbReference type="CDD" id="cd21177">
    <property type="entry name" value="LPMO_AA10"/>
    <property type="match status" value="1"/>
</dbReference>
<dbReference type="RefSeq" id="WP_344627078.1">
    <property type="nucleotide sequence ID" value="NZ_BAAALD010000088.1"/>
</dbReference>
<proteinExistence type="predicted"/>
<dbReference type="InterPro" id="IPR014756">
    <property type="entry name" value="Ig_E-set"/>
</dbReference>
<keyword evidence="1 4" id="KW-0732">Signal</keyword>
<sequence>MSARPSARRRVTVLAGTLAGLALSGTLGTGTAAAHGSMQNPLSRVEGCYLEGPEHPKSAACAAAIALGGTQAMYDWNGVRIGDANGRHQQLIPDGKLCSANNAEFAGLDLPRADWPATNLTAGSPFTFRYRATAPHRGTFRLYVTNGTYDPAKPLAWSNLQSTPFLTVTDPQLVDGQYVLPGRIPAGLKGRQLVYAIWQRSDSPEAFYSCSDVVFDGSGKTAGTAPVPPAGSGTPHVHDSAAATPATGSGTGTGAVAPVAVPAAATGSPAGTGQGTPSASAPGTPAASGTPVGTDAVPAGQQLAQTGTDRSTGLIAAVGTAFVLSGAAMAVLRRRNRARGTHAR</sequence>
<feature type="signal peptide" evidence="4">
    <location>
        <begin position="1"/>
        <end position="24"/>
    </location>
</feature>
<evidence type="ECO:0000259" key="5">
    <source>
        <dbReference type="Pfam" id="PF03067"/>
    </source>
</evidence>
<evidence type="ECO:0000256" key="4">
    <source>
        <dbReference type="SAM" id="SignalP"/>
    </source>
</evidence>
<dbReference type="InterPro" id="IPR004302">
    <property type="entry name" value="Cellulose/chitin-bd_N"/>
</dbReference>
<feature type="compositionally biased region" description="Low complexity" evidence="2">
    <location>
        <begin position="240"/>
        <end position="294"/>
    </location>
</feature>
<keyword evidence="3" id="KW-1133">Transmembrane helix</keyword>
<keyword evidence="7" id="KW-1185">Reference proteome</keyword>
<comment type="caution">
    <text evidence="6">The sequence shown here is derived from an EMBL/GenBank/DDBJ whole genome shotgun (WGS) entry which is preliminary data.</text>
</comment>
<dbReference type="EMBL" id="BAAALD010000088">
    <property type="protein sequence ID" value="GAA1113281.1"/>
    <property type="molecule type" value="Genomic_DNA"/>
</dbReference>
<dbReference type="InterPro" id="IPR006311">
    <property type="entry name" value="TAT_signal"/>
</dbReference>
<feature type="domain" description="Chitin-binding type-4" evidence="5">
    <location>
        <begin position="35"/>
        <end position="213"/>
    </location>
</feature>
<feature type="transmembrane region" description="Helical" evidence="3">
    <location>
        <begin position="313"/>
        <end position="332"/>
    </location>
</feature>
<dbReference type="Gene3D" id="2.70.50.50">
    <property type="entry name" value="chitin-binding protein cbp21"/>
    <property type="match status" value="1"/>
</dbReference>
<dbReference type="Pfam" id="PF03067">
    <property type="entry name" value="LPMO_10"/>
    <property type="match status" value="1"/>
</dbReference>
<evidence type="ECO:0000256" key="2">
    <source>
        <dbReference type="SAM" id="MobiDB-lite"/>
    </source>
</evidence>
<organism evidence="6 7">
    <name type="scientific">Kitasatospora arboriphila</name>
    <dbReference type="NCBI Taxonomy" id="258052"/>
    <lineage>
        <taxon>Bacteria</taxon>
        <taxon>Bacillati</taxon>
        <taxon>Actinomycetota</taxon>
        <taxon>Actinomycetes</taxon>
        <taxon>Kitasatosporales</taxon>
        <taxon>Streptomycetaceae</taxon>
        <taxon>Kitasatospora</taxon>
    </lineage>
</organism>
<dbReference type="InterPro" id="IPR051024">
    <property type="entry name" value="GlcNAc_Chitin_IntDeg"/>
</dbReference>
<evidence type="ECO:0000313" key="7">
    <source>
        <dbReference type="Proteomes" id="UP001499987"/>
    </source>
</evidence>
<evidence type="ECO:0000313" key="6">
    <source>
        <dbReference type="EMBL" id="GAA1113281.1"/>
    </source>
</evidence>
<feature type="chain" id="PRO_5047400141" evidence="4">
    <location>
        <begin position="25"/>
        <end position="344"/>
    </location>
</feature>
<protein>
    <submittedName>
        <fullName evidence="6">Carbohydrate-binding protein CbpC</fullName>
    </submittedName>
</protein>
<evidence type="ECO:0000256" key="3">
    <source>
        <dbReference type="SAM" id="Phobius"/>
    </source>
</evidence>
<dbReference type="Proteomes" id="UP001499987">
    <property type="component" value="Unassembled WGS sequence"/>
</dbReference>
<name>A0ABN1U1V6_9ACTN</name>
<keyword evidence="3" id="KW-0472">Membrane</keyword>
<dbReference type="PANTHER" id="PTHR34823">
    <property type="entry name" value="GLCNAC-BINDING PROTEIN A"/>
    <property type="match status" value="1"/>
</dbReference>
<reference evidence="6 7" key="1">
    <citation type="journal article" date="2019" name="Int. J. Syst. Evol. Microbiol.">
        <title>The Global Catalogue of Microorganisms (GCM) 10K type strain sequencing project: providing services to taxonomists for standard genome sequencing and annotation.</title>
        <authorList>
            <consortium name="The Broad Institute Genomics Platform"/>
            <consortium name="The Broad Institute Genome Sequencing Center for Infectious Disease"/>
            <person name="Wu L."/>
            <person name="Ma J."/>
        </authorList>
    </citation>
    <scope>NUCLEOTIDE SEQUENCE [LARGE SCALE GENOMIC DNA]</scope>
    <source>
        <strain evidence="6 7">JCM 13002</strain>
    </source>
</reference>
<feature type="region of interest" description="Disordered" evidence="2">
    <location>
        <begin position="221"/>
        <end position="297"/>
    </location>
</feature>
<keyword evidence="3" id="KW-0812">Transmembrane</keyword>
<dbReference type="NCBIfam" id="TIGR01167">
    <property type="entry name" value="LPXTG_anchor"/>
    <property type="match status" value="1"/>
</dbReference>
<gene>
    <name evidence="6" type="primary">cbcC</name>
    <name evidence="6" type="ORF">GCM10009663_62690</name>
</gene>
<dbReference type="SUPFAM" id="SSF81296">
    <property type="entry name" value="E set domains"/>
    <property type="match status" value="1"/>
</dbReference>
<evidence type="ECO:0000256" key="1">
    <source>
        <dbReference type="ARBA" id="ARBA00022729"/>
    </source>
</evidence>
<accession>A0ABN1U1V6</accession>